<comment type="function">
    <text evidence="9">Endonuclease that specifically degrades the RNA of RNA-DNA hybrids.</text>
</comment>
<dbReference type="SUPFAM" id="SSF53098">
    <property type="entry name" value="Ribonuclease H-like"/>
    <property type="match status" value="1"/>
</dbReference>
<evidence type="ECO:0000259" key="11">
    <source>
        <dbReference type="PROSITE" id="PS51975"/>
    </source>
</evidence>
<dbReference type="Gene3D" id="1.10.10.460">
    <property type="entry name" value="Ribonuclease hii. Domain 2"/>
    <property type="match status" value="1"/>
</dbReference>
<dbReference type="EMBL" id="ML978128">
    <property type="protein sequence ID" value="KAF2097321.1"/>
    <property type="molecule type" value="Genomic_DNA"/>
</dbReference>
<dbReference type="InterPro" id="IPR001352">
    <property type="entry name" value="RNase_HII/HIII"/>
</dbReference>
<evidence type="ECO:0000313" key="12">
    <source>
        <dbReference type="EMBL" id="KAF2097321.1"/>
    </source>
</evidence>
<dbReference type="NCBIfam" id="TIGR00729">
    <property type="entry name" value="ribonuclease HII"/>
    <property type="match status" value="1"/>
</dbReference>
<evidence type="ECO:0000256" key="9">
    <source>
        <dbReference type="RuleBase" id="RU003515"/>
    </source>
</evidence>
<evidence type="ECO:0000313" key="13">
    <source>
        <dbReference type="Proteomes" id="UP000799772"/>
    </source>
</evidence>
<keyword evidence="13" id="KW-1185">Reference proteome</keyword>
<dbReference type="Pfam" id="PF01351">
    <property type="entry name" value="RNase_HII"/>
    <property type="match status" value="1"/>
</dbReference>
<evidence type="ECO:0000256" key="10">
    <source>
        <dbReference type="SAM" id="MobiDB-lite"/>
    </source>
</evidence>
<feature type="binding site" evidence="8">
    <location>
        <position position="184"/>
    </location>
    <ligand>
        <name>a divalent metal cation</name>
        <dbReference type="ChEBI" id="CHEBI:60240"/>
    </ligand>
</feature>
<feature type="binding site" evidence="8">
    <location>
        <position position="70"/>
    </location>
    <ligand>
        <name>a divalent metal cation</name>
        <dbReference type="ChEBI" id="CHEBI:60240"/>
    </ligand>
</feature>
<dbReference type="FunFam" id="3.30.420.10:FF:000016">
    <property type="entry name" value="Ribonuclease"/>
    <property type="match status" value="1"/>
</dbReference>
<gene>
    <name evidence="12" type="ORF">NA57DRAFT_66914</name>
</gene>
<keyword evidence="5 8" id="KW-0479">Metal-binding</keyword>
<dbReference type="PROSITE" id="PS51975">
    <property type="entry name" value="RNASE_H_2"/>
    <property type="match status" value="1"/>
</dbReference>
<reference evidence="12" key="1">
    <citation type="journal article" date="2020" name="Stud. Mycol.">
        <title>101 Dothideomycetes genomes: a test case for predicting lifestyles and emergence of pathogens.</title>
        <authorList>
            <person name="Haridas S."/>
            <person name="Albert R."/>
            <person name="Binder M."/>
            <person name="Bloem J."/>
            <person name="Labutti K."/>
            <person name="Salamov A."/>
            <person name="Andreopoulos B."/>
            <person name="Baker S."/>
            <person name="Barry K."/>
            <person name="Bills G."/>
            <person name="Bluhm B."/>
            <person name="Cannon C."/>
            <person name="Castanera R."/>
            <person name="Culley D."/>
            <person name="Daum C."/>
            <person name="Ezra D."/>
            <person name="Gonzalez J."/>
            <person name="Henrissat B."/>
            <person name="Kuo A."/>
            <person name="Liang C."/>
            <person name="Lipzen A."/>
            <person name="Lutzoni F."/>
            <person name="Magnuson J."/>
            <person name="Mondo S."/>
            <person name="Nolan M."/>
            <person name="Ohm R."/>
            <person name="Pangilinan J."/>
            <person name="Park H.-J."/>
            <person name="Ramirez L."/>
            <person name="Alfaro M."/>
            <person name="Sun H."/>
            <person name="Tritt A."/>
            <person name="Yoshinaga Y."/>
            <person name="Zwiers L.-H."/>
            <person name="Turgeon B."/>
            <person name="Goodwin S."/>
            <person name="Spatafora J."/>
            <person name="Crous P."/>
            <person name="Grigoriev I."/>
        </authorList>
    </citation>
    <scope>NUCLEOTIDE SEQUENCE</scope>
    <source>
        <strain evidence="12">CBS 133067</strain>
    </source>
</reference>
<evidence type="ECO:0000256" key="3">
    <source>
        <dbReference type="ARBA" id="ARBA00007058"/>
    </source>
</evidence>
<comment type="cofactor">
    <cofactor evidence="2">
        <name>Mg(2+)</name>
        <dbReference type="ChEBI" id="CHEBI:18420"/>
    </cofactor>
</comment>
<dbReference type="GO" id="GO:0003723">
    <property type="term" value="F:RNA binding"/>
    <property type="evidence" value="ECO:0007669"/>
    <property type="project" value="UniProtKB-UniRule"/>
</dbReference>
<evidence type="ECO:0000256" key="5">
    <source>
        <dbReference type="ARBA" id="ARBA00022723"/>
    </source>
</evidence>
<comment type="similarity">
    <text evidence="3">Belongs to the RNase HII family. Eukaryotic subfamily.</text>
</comment>
<evidence type="ECO:0000256" key="2">
    <source>
        <dbReference type="ARBA" id="ARBA00001946"/>
    </source>
</evidence>
<dbReference type="GO" id="GO:0032299">
    <property type="term" value="C:ribonuclease H2 complex"/>
    <property type="evidence" value="ECO:0007669"/>
    <property type="project" value="TreeGrafter"/>
</dbReference>
<evidence type="ECO:0000256" key="7">
    <source>
        <dbReference type="ARBA" id="ARBA00022801"/>
    </source>
</evidence>
<comment type="cofactor">
    <cofactor evidence="8">
        <name>Mn(2+)</name>
        <dbReference type="ChEBI" id="CHEBI:29035"/>
    </cofactor>
    <cofactor evidence="8">
        <name>Mg(2+)</name>
        <dbReference type="ChEBI" id="CHEBI:18420"/>
    </cofactor>
    <text evidence="8">Manganese or magnesium. Binds 1 divalent metal ion per monomer in the absence of substrate. May bind a second metal ion after substrate binding.</text>
</comment>
<comment type="caution">
    <text evidence="12">The sequence shown here is derived from an EMBL/GenBank/DDBJ whole genome shotgun (WGS) entry which is preliminary data.</text>
</comment>
<feature type="compositionally biased region" description="Polar residues" evidence="10">
    <location>
        <begin position="1"/>
        <end position="11"/>
    </location>
</feature>
<dbReference type="GO" id="GO:0043137">
    <property type="term" value="P:DNA replication, removal of RNA primer"/>
    <property type="evidence" value="ECO:0007669"/>
    <property type="project" value="TreeGrafter"/>
</dbReference>
<feature type="binding site" evidence="8">
    <location>
        <position position="71"/>
    </location>
    <ligand>
        <name>a divalent metal cation</name>
        <dbReference type="ChEBI" id="CHEBI:60240"/>
    </ligand>
</feature>
<dbReference type="GO" id="GO:0004523">
    <property type="term" value="F:RNA-DNA hybrid ribonuclease activity"/>
    <property type="evidence" value="ECO:0007669"/>
    <property type="project" value="UniProtKB-UniRule"/>
</dbReference>
<evidence type="ECO:0000256" key="6">
    <source>
        <dbReference type="ARBA" id="ARBA00022759"/>
    </source>
</evidence>
<dbReference type="FunFam" id="1.10.10.460:FF:000001">
    <property type="entry name" value="Ribonuclease"/>
    <property type="match status" value="1"/>
</dbReference>
<comment type="catalytic activity">
    <reaction evidence="1 8 9">
        <text>Endonucleolytic cleavage to 5'-phosphomonoester.</text>
        <dbReference type="EC" id="3.1.26.4"/>
    </reaction>
</comment>
<feature type="domain" description="RNase H type-2" evidence="11">
    <location>
        <begin position="64"/>
        <end position="306"/>
    </location>
</feature>
<feature type="region of interest" description="Disordered" evidence="10">
    <location>
        <begin position="1"/>
        <end position="21"/>
    </location>
</feature>
<dbReference type="PANTHER" id="PTHR10954">
    <property type="entry name" value="RIBONUCLEASE H2 SUBUNIT A"/>
    <property type="match status" value="1"/>
</dbReference>
<dbReference type="InterPro" id="IPR024567">
    <property type="entry name" value="RNase_HII/HIII_dom"/>
</dbReference>
<proteinExistence type="inferred from homology"/>
<sequence length="353" mass="38789">MELETSESQQPDLDLETPPSPSDIFIAPSISRGQILKGLSYSYFSPLPTILQQNSSAESSEPQKCVLGIDEAGRGPVLGPMVYATFYLPTELHESLLAEKYHFNDSKVLTPETRSSLMRTLCTTETDLYASCGWAAKLLSARDISADMLAPTPYNLNAQALDATVELISGVMERGVDLEHVYIDTVGQPEAYQRKLEKFFPGVRITVAKKADRDYPVVSAASVVAKVTRDAALEVCWEAYAEQPADGNAVEKEKDKGADKGWGSGYPSDARSINWLKANMDPIFGWGTETRFSWGPAKDMLEGKGAPAGADWPVDDDEDTMKMTDFLVSRGEGSNQRDELANWYGTQVTEEIF</sequence>
<accession>A0A9P4IFM0</accession>
<evidence type="ECO:0000256" key="1">
    <source>
        <dbReference type="ARBA" id="ARBA00000077"/>
    </source>
</evidence>
<organism evidence="12 13">
    <name type="scientific">Rhizodiscina lignyota</name>
    <dbReference type="NCBI Taxonomy" id="1504668"/>
    <lineage>
        <taxon>Eukaryota</taxon>
        <taxon>Fungi</taxon>
        <taxon>Dikarya</taxon>
        <taxon>Ascomycota</taxon>
        <taxon>Pezizomycotina</taxon>
        <taxon>Dothideomycetes</taxon>
        <taxon>Pleosporomycetidae</taxon>
        <taxon>Aulographales</taxon>
        <taxon>Rhizodiscinaceae</taxon>
        <taxon>Rhizodiscina</taxon>
    </lineage>
</organism>
<evidence type="ECO:0000256" key="4">
    <source>
        <dbReference type="ARBA" id="ARBA00022722"/>
    </source>
</evidence>
<keyword evidence="6 8" id="KW-0255">Endonuclease</keyword>
<dbReference type="GO" id="GO:0046872">
    <property type="term" value="F:metal ion binding"/>
    <property type="evidence" value="ECO:0007669"/>
    <property type="project" value="UniProtKB-KW"/>
</dbReference>
<dbReference type="OrthoDB" id="7462577at2759"/>
<dbReference type="InterPro" id="IPR036397">
    <property type="entry name" value="RNaseH_sf"/>
</dbReference>
<protein>
    <recommendedName>
        <fullName evidence="9">Ribonuclease</fullName>
        <ecNumber evidence="9">3.1.26.4</ecNumber>
    </recommendedName>
</protein>
<keyword evidence="7 8" id="KW-0378">Hydrolase</keyword>
<dbReference type="AlphaFoldDB" id="A0A9P4IFM0"/>
<dbReference type="InterPro" id="IPR004649">
    <property type="entry name" value="RNase_H2_suA"/>
</dbReference>
<dbReference type="Proteomes" id="UP000799772">
    <property type="component" value="Unassembled WGS sequence"/>
</dbReference>
<dbReference type="CDD" id="cd07181">
    <property type="entry name" value="RNase_HII_eukaryota_like"/>
    <property type="match status" value="1"/>
</dbReference>
<name>A0A9P4IFM0_9PEZI</name>
<dbReference type="PANTHER" id="PTHR10954:SF7">
    <property type="entry name" value="RIBONUCLEASE H2 SUBUNIT A"/>
    <property type="match status" value="1"/>
</dbReference>
<dbReference type="Gene3D" id="3.30.420.10">
    <property type="entry name" value="Ribonuclease H-like superfamily/Ribonuclease H"/>
    <property type="match status" value="1"/>
</dbReference>
<dbReference type="InterPro" id="IPR012337">
    <property type="entry name" value="RNaseH-like_sf"/>
</dbReference>
<evidence type="ECO:0000256" key="8">
    <source>
        <dbReference type="PROSITE-ProRule" id="PRU01319"/>
    </source>
</evidence>
<dbReference type="InterPro" id="IPR023160">
    <property type="entry name" value="RNase_HII_hlx-loop-hlx_cap_dom"/>
</dbReference>
<dbReference type="EC" id="3.1.26.4" evidence="9"/>
<dbReference type="GO" id="GO:0006298">
    <property type="term" value="P:mismatch repair"/>
    <property type="evidence" value="ECO:0007669"/>
    <property type="project" value="TreeGrafter"/>
</dbReference>
<keyword evidence="4 8" id="KW-0540">Nuclease</keyword>